<accession>A0ABX0XP17</accession>
<gene>
    <name evidence="2" type="ORF">GGR88_002647</name>
</gene>
<feature type="transmembrane region" description="Helical" evidence="1">
    <location>
        <begin position="106"/>
        <end position="129"/>
    </location>
</feature>
<keyword evidence="3" id="KW-1185">Reference proteome</keyword>
<evidence type="ECO:0000256" key="1">
    <source>
        <dbReference type="SAM" id="Phobius"/>
    </source>
</evidence>
<dbReference type="Proteomes" id="UP000734218">
    <property type="component" value="Unassembled WGS sequence"/>
</dbReference>
<keyword evidence="1" id="KW-1133">Transmembrane helix</keyword>
<proteinExistence type="predicted"/>
<keyword evidence="1" id="KW-0812">Transmembrane</keyword>
<dbReference type="RefSeq" id="WP_167955745.1">
    <property type="nucleotide sequence ID" value="NZ_JAATJE010000002.1"/>
</dbReference>
<dbReference type="InterPro" id="IPR021354">
    <property type="entry name" value="DUF2975"/>
</dbReference>
<feature type="transmembrane region" description="Helical" evidence="1">
    <location>
        <begin position="141"/>
        <end position="159"/>
    </location>
</feature>
<dbReference type="EMBL" id="JAATJE010000002">
    <property type="protein sequence ID" value="NJC35133.1"/>
    <property type="molecule type" value="Genomic_DNA"/>
</dbReference>
<reference evidence="2 3" key="1">
    <citation type="submission" date="2020-03" db="EMBL/GenBank/DDBJ databases">
        <title>Genomic Encyclopedia of Type Strains, Phase IV (KMG-IV): sequencing the most valuable type-strain genomes for metagenomic binning, comparative biology and taxonomic classification.</title>
        <authorList>
            <person name="Goeker M."/>
        </authorList>
    </citation>
    <scope>NUCLEOTIDE SEQUENCE [LARGE SCALE GENOMIC DNA]</scope>
    <source>
        <strain evidence="2 3">DSM 27651</strain>
    </source>
</reference>
<sequence length="173" mass="18530">MSRFGTGLSRALYVAMLAIMGLMLLAALFGAIITVVALVDPSAIEGLRARINGQDVYMRQPELALTVGLIMAIACTFFVAVLWQLVGLLKSAASGQPFTADNVRRLRILAALFVTMMLVQLATLIMPVIAQDLLNARALRLDLGTLFAALLSLVLAEVFRAGVALREDVEGTI</sequence>
<evidence type="ECO:0008006" key="4">
    <source>
        <dbReference type="Google" id="ProtNLM"/>
    </source>
</evidence>
<protein>
    <recommendedName>
        <fullName evidence="4">DUF2975 domain-containing protein</fullName>
    </recommendedName>
</protein>
<evidence type="ECO:0000313" key="3">
    <source>
        <dbReference type="Proteomes" id="UP000734218"/>
    </source>
</evidence>
<organism evidence="2 3">
    <name type="scientific">Sphingomonas jejuensis</name>
    <dbReference type="NCBI Taxonomy" id="904715"/>
    <lineage>
        <taxon>Bacteria</taxon>
        <taxon>Pseudomonadati</taxon>
        <taxon>Pseudomonadota</taxon>
        <taxon>Alphaproteobacteria</taxon>
        <taxon>Sphingomonadales</taxon>
        <taxon>Sphingomonadaceae</taxon>
        <taxon>Sphingomonas</taxon>
    </lineage>
</organism>
<feature type="transmembrane region" description="Helical" evidence="1">
    <location>
        <begin position="63"/>
        <end position="86"/>
    </location>
</feature>
<evidence type="ECO:0000313" key="2">
    <source>
        <dbReference type="EMBL" id="NJC35133.1"/>
    </source>
</evidence>
<dbReference type="Pfam" id="PF11188">
    <property type="entry name" value="DUF2975"/>
    <property type="match status" value="1"/>
</dbReference>
<comment type="caution">
    <text evidence="2">The sequence shown here is derived from an EMBL/GenBank/DDBJ whole genome shotgun (WGS) entry which is preliminary data.</text>
</comment>
<feature type="transmembrane region" description="Helical" evidence="1">
    <location>
        <begin position="12"/>
        <end position="39"/>
    </location>
</feature>
<keyword evidence="1" id="KW-0472">Membrane</keyword>
<name>A0ABX0XP17_9SPHN</name>